<dbReference type="KEGG" id="smia:P344_03065"/>
<proteinExistence type="predicted"/>
<evidence type="ECO:0000313" key="2">
    <source>
        <dbReference type="EMBL" id="AHI57957.1"/>
    </source>
</evidence>
<dbReference type="EMBL" id="CP006720">
    <property type="protein sequence ID" value="AHI57957.1"/>
    <property type="molecule type" value="Genomic_DNA"/>
</dbReference>
<name>W6ALA5_9MOLU</name>
<dbReference type="PATRIC" id="fig|838561.3.peg.598"/>
<protein>
    <submittedName>
        <fullName evidence="2">Uncharacterized protein</fullName>
    </submittedName>
</protein>
<evidence type="ECO:0000256" key="1">
    <source>
        <dbReference type="SAM" id="MobiDB-lite"/>
    </source>
</evidence>
<dbReference type="Proteomes" id="UP000019260">
    <property type="component" value="Chromosome"/>
</dbReference>
<feature type="region of interest" description="Disordered" evidence="1">
    <location>
        <begin position="19"/>
        <end position="38"/>
    </location>
</feature>
<evidence type="ECO:0000313" key="3">
    <source>
        <dbReference type="Proteomes" id="UP000019260"/>
    </source>
</evidence>
<keyword evidence="3" id="KW-1185">Reference proteome</keyword>
<sequence length="38" mass="4228">MGIIALATGLNYLSNLRNSRTLEPAPPKPKKLLTNYEE</sequence>
<dbReference type="HOGENOM" id="CLU_3333170_0_0_14"/>
<reference evidence="2 3" key="1">
    <citation type="submission" date="2013-09" db="EMBL/GenBank/DDBJ databases">
        <title>Complete genome sequence of Spiroplasma mirum suckling mouse cataract agent.</title>
        <authorList>
            <person name="Landry C.A."/>
            <person name="Bastian F.O."/>
            <person name="Thune R.L."/>
        </authorList>
    </citation>
    <scope>NUCLEOTIDE SEQUENCE [LARGE SCALE GENOMIC DNA]</scope>
    <source>
        <strain evidence="2 3">SMCA</strain>
    </source>
</reference>
<dbReference type="STRING" id="838561.P344_03065"/>
<dbReference type="AlphaFoldDB" id="W6ALA5"/>
<accession>W6ALA5</accession>
<gene>
    <name evidence="2" type="ORF">P344_03065</name>
</gene>
<organism evidence="2 3">
    <name type="scientific">Spiroplasma mirum ATCC 29335</name>
    <dbReference type="NCBI Taxonomy" id="838561"/>
    <lineage>
        <taxon>Bacteria</taxon>
        <taxon>Bacillati</taxon>
        <taxon>Mycoplasmatota</taxon>
        <taxon>Mollicutes</taxon>
        <taxon>Entomoplasmatales</taxon>
        <taxon>Spiroplasmataceae</taxon>
        <taxon>Spiroplasma</taxon>
    </lineage>
</organism>